<keyword evidence="1" id="KW-0472">Membrane</keyword>
<feature type="transmembrane region" description="Helical" evidence="1">
    <location>
        <begin position="88"/>
        <end position="110"/>
    </location>
</feature>
<feature type="transmembrane region" description="Helical" evidence="1">
    <location>
        <begin position="116"/>
        <end position="137"/>
    </location>
</feature>
<sequence length="455" mass="51801">MNAWCFPILSLRQRAVAWFAALVSIASWLLAFFSDAGLARYWSLLSLLLPPSIAYFMSSRLLISLRYFQKQIAPVALAQVMQERVRRLMISVFVVLLVANFGLQMGAHFATQLSLLATQMLGLCLGIYSSLGFHIKLNMSRTWVRKSGLHRLVHLLLASSWVYFTVHQVLTNTTPLELWYSIAAISCACAFLYYFVTQRPQSFAHDEEIKDTPRLFSKLSTWLLHHFYRYRRLGPQTNSSDESNTDRGLVQPIAVFCLMIAIYFFACVPQASQVGFNRLLYLAAMSLILSSHLVIRDWHWRYLLMPRGLVNQGFAWQLWRSNLTIFLGLGVIFFLGKAIFERLADSSHVATTLLASFADALTFMLEIAAVFAGACVMAAAENLNRSRFKIYLLMLFLACSVYGIAYTSGRVNQLQNLFGSDWRYQFSLVFASALLFGLARHRWSPQRIRANYSGT</sequence>
<keyword evidence="1" id="KW-0812">Transmembrane</keyword>
<feature type="transmembrane region" description="Helical" evidence="1">
    <location>
        <begin position="15"/>
        <end position="33"/>
    </location>
</feature>
<feature type="transmembrane region" description="Helical" evidence="1">
    <location>
        <begin position="278"/>
        <end position="298"/>
    </location>
</feature>
<evidence type="ECO:0000313" key="3">
    <source>
        <dbReference type="Proteomes" id="UP001181355"/>
    </source>
</evidence>
<feature type="transmembrane region" description="Helical" evidence="1">
    <location>
        <begin position="319"/>
        <end position="340"/>
    </location>
</feature>
<proteinExistence type="predicted"/>
<dbReference type="Proteomes" id="UP001181355">
    <property type="component" value="Chromosome"/>
</dbReference>
<evidence type="ECO:0000313" key="2">
    <source>
        <dbReference type="EMBL" id="WMW80297.1"/>
    </source>
</evidence>
<keyword evidence="3" id="KW-1185">Reference proteome</keyword>
<feature type="transmembrane region" description="Helical" evidence="1">
    <location>
        <begin position="360"/>
        <end position="378"/>
    </location>
</feature>
<evidence type="ECO:0000256" key="1">
    <source>
        <dbReference type="SAM" id="Phobius"/>
    </source>
</evidence>
<gene>
    <name evidence="2" type="ORF">RF679_16855</name>
</gene>
<accession>A0ABY9RGG6</accession>
<reference evidence="2" key="1">
    <citation type="submission" date="2023-09" db="EMBL/GenBank/DDBJ databases">
        <title>Undibacterium sp. 20NA77.5 isolated from freshwater.</title>
        <authorList>
            <person name="Le V."/>
            <person name="Ko S.-R."/>
            <person name="Ahn C.-Y."/>
            <person name="Oh H.-M."/>
        </authorList>
    </citation>
    <scope>NUCLEOTIDE SEQUENCE</scope>
    <source>
        <strain evidence="2">20NA77.5</strain>
    </source>
</reference>
<dbReference type="EMBL" id="CP133720">
    <property type="protein sequence ID" value="WMW80297.1"/>
    <property type="molecule type" value="Genomic_DNA"/>
</dbReference>
<feature type="transmembrane region" description="Helical" evidence="1">
    <location>
        <begin position="178"/>
        <end position="196"/>
    </location>
</feature>
<protein>
    <submittedName>
        <fullName evidence="2">Uncharacterized protein</fullName>
    </submittedName>
</protein>
<dbReference type="RefSeq" id="WP_309481790.1">
    <property type="nucleotide sequence ID" value="NZ_CP133720.1"/>
</dbReference>
<feature type="transmembrane region" description="Helical" evidence="1">
    <location>
        <begin position="249"/>
        <end position="266"/>
    </location>
</feature>
<keyword evidence="1" id="KW-1133">Transmembrane helix</keyword>
<feature type="transmembrane region" description="Helical" evidence="1">
    <location>
        <begin position="149"/>
        <end position="166"/>
    </location>
</feature>
<organism evidence="2 3">
    <name type="scientific">Undibacterium cyanobacteriorum</name>
    <dbReference type="NCBI Taxonomy" id="3073561"/>
    <lineage>
        <taxon>Bacteria</taxon>
        <taxon>Pseudomonadati</taxon>
        <taxon>Pseudomonadota</taxon>
        <taxon>Betaproteobacteria</taxon>
        <taxon>Burkholderiales</taxon>
        <taxon>Oxalobacteraceae</taxon>
        <taxon>Undibacterium</taxon>
    </lineage>
</organism>
<feature type="transmembrane region" description="Helical" evidence="1">
    <location>
        <begin position="390"/>
        <end position="407"/>
    </location>
</feature>
<feature type="transmembrane region" description="Helical" evidence="1">
    <location>
        <begin position="39"/>
        <end position="57"/>
    </location>
</feature>
<name>A0ABY9RGG6_9BURK</name>
<feature type="transmembrane region" description="Helical" evidence="1">
    <location>
        <begin position="422"/>
        <end position="439"/>
    </location>
</feature>